<protein>
    <submittedName>
        <fullName evidence="1">Uncharacterized protein</fullName>
    </submittedName>
</protein>
<dbReference type="Proteomes" id="UP001151760">
    <property type="component" value="Unassembled WGS sequence"/>
</dbReference>
<dbReference type="EMBL" id="BQNB010021213">
    <property type="protein sequence ID" value="GJU04067.1"/>
    <property type="molecule type" value="Genomic_DNA"/>
</dbReference>
<organism evidence="1 2">
    <name type="scientific">Tanacetum coccineum</name>
    <dbReference type="NCBI Taxonomy" id="301880"/>
    <lineage>
        <taxon>Eukaryota</taxon>
        <taxon>Viridiplantae</taxon>
        <taxon>Streptophyta</taxon>
        <taxon>Embryophyta</taxon>
        <taxon>Tracheophyta</taxon>
        <taxon>Spermatophyta</taxon>
        <taxon>Magnoliopsida</taxon>
        <taxon>eudicotyledons</taxon>
        <taxon>Gunneridae</taxon>
        <taxon>Pentapetalae</taxon>
        <taxon>asterids</taxon>
        <taxon>campanulids</taxon>
        <taxon>Asterales</taxon>
        <taxon>Asteraceae</taxon>
        <taxon>Asteroideae</taxon>
        <taxon>Anthemideae</taxon>
        <taxon>Anthemidinae</taxon>
        <taxon>Tanacetum</taxon>
    </lineage>
</organism>
<gene>
    <name evidence="1" type="ORF">Tco_1114405</name>
</gene>
<proteinExistence type="predicted"/>
<sequence length="102" mass="11543">MGRNGSNCFVRLGLRSRGFKASILHLISILGAYWDFLDQRFAAIDGYRRRVLKRCCVPWFSHGLLWSKKEGCGALATMKGPRYLGEVLVRSLGWKEISHQGA</sequence>
<evidence type="ECO:0000313" key="1">
    <source>
        <dbReference type="EMBL" id="GJU04067.1"/>
    </source>
</evidence>
<reference evidence="1" key="2">
    <citation type="submission" date="2022-01" db="EMBL/GenBank/DDBJ databases">
        <authorList>
            <person name="Yamashiro T."/>
            <person name="Shiraishi A."/>
            <person name="Satake H."/>
            <person name="Nakayama K."/>
        </authorList>
    </citation>
    <scope>NUCLEOTIDE SEQUENCE</scope>
</reference>
<evidence type="ECO:0000313" key="2">
    <source>
        <dbReference type="Proteomes" id="UP001151760"/>
    </source>
</evidence>
<comment type="caution">
    <text evidence="1">The sequence shown here is derived from an EMBL/GenBank/DDBJ whole genome shotgun (WGS) entry which is preliminary data.</text>
</comment>
<accession>A0ABQ5IX85</accession>
<reference evidence="1" key="1">
    <citation type="journal article" date="2022" name="Int. J. Mol. Sci.">
        <title>Draft Genome of Tanacetum Coccineum: Genomic Comparison of Closely Related Tanacetum-Family Plants.</title>
        <authorList>
            <person name="Yamashiro T."/>
            <person name="Shiraishi A."/>
            <person name="Nakayama K."/>
            <person name="Satake H."/>
        </authorList>
    </citation>
    <scope>NUCLEOTIDE SEQUENCE</scope>
</reference>
<keyword evidence="2" id="KW-1185">Reference proteome</keyword>
<name>A0ABQ5IX85_9ASTR</name>